<dbReference type="InterPro" id="IPR033116">
    <property type="entry name" value="TRYPSIN_SER"/>
</dbReference>
<dbReference type="InParanoid" id="A0A1Y1KDT6"/>
<organism evidence="12">
    <name type="scientific">Photinus pyralis</name>
    <name type="common">Common eastern firefly</name>
    <name type="synonym">Lampyris pyralis</name>
    <dbReference type="NCBI Taxonomy" id="7054"/>
    <lineage>
        <taxon>Eukaryota</taxon>
        <taxon>Metazoa</taxon>
        <taxon>Ecdysozoa</taxon>
        <taxon>Arthropoda</taxon>
        <taxon>Hexapoda</taxon>
        <taxon>Insecta</taxon>
        <taxon>Pterygota</taxon>
        <taxon>Neoptera</taxon>
        <taxon>Endopterygota</taxon>
        <taxon>Coleoptera</taxon>
        <taxon>Polyphaga</taxon>
        <taxon>Elateriformia</taxon>
        <taxon>Elateroidea</taxon>
        <taxon>Lampyridae</taxon>
        <taxon>Lampyrinae</taxon>
        <taxon>Photinus</taxon>
    </lineage>
</organism>
<keyword evidence="14" id="KW-1185">Reference proteome</keyword>
<keyword evidence="2 9" id="KW-0732">Signal</keyword>
<name>A0A1Y1KDT6_PHOPY</name>
<comment type="domain">
    <text evidence="9">The clip domain consists of 35-55 residues which are 'knitted' together usually by 3 conserved disulfide bonds forming a clip-like compact structure.</text>
</comment>
<dbReference type="PANTHER" id="PTHR24252:SF7">
    <property type="entry name" value="HYALIN"/>
    <property type="match status" value="1"/>
</dbReference>
<dbReference type="Gene3D" id="3.30.1640.30">
    <property type="match status" value="1"/>
</dbReference>
<dbReference type="PROSITE" id="PS50240">
    <property type="entry name" value="TRYPSIN_DOM"/>
    <property type="match status" value="1"/>
</dbReference>
<reference evidence="13 14" key="2">
    <citation type="journal article" date="2018" name="Elife">
        <title>Firefly genomes illuminate parallel origins of bioluminescence in beetles.</title>
        <authorList>
            <person name="Fallon T.R."/>
            <person name="Lower S.E."/>
            <person name="Chang C.H."/>
            <person name="Bessho-Uehara M."/>
            <person name="Martin G.J."/>
            <person name="Bewick A.J."/>
            <person name="Behringer M."/>
            <person name="Debat H.J."/>
            <person name="Wong I."/>
            <person name="Day J.C."/>
            <person name="Suvorov A."/>
            <person name="Silva C.J."/>
            <person name="Stanger-Hall K.F."/>
            <person name="Hall D.W."/>
            <person name="Schmitz R.J."/>
            <person name="Nelson D.R."/>
            <person name="Lewis S.M."/>
            <person name="Shigenobu S."/>
            <person name="Bybee S.M."/>
            <person name="Larracuente A.M."/>
            <person name="Oba Y."/>
            <person name="Weng J.K."/>
        </authorList>
    </citation>
    <scope>NUCLEOTIDE SEQUENCE [LARGE SCALE GENOMIC DNA]</scope>
    <source>
        <strain evidence="13">1611_PpyrPB1</strain>
        <tissue evidence="13">Whole body</tissue>
    </source>
</reference>
<dbReference type="OrthoDB" id="8114044at2759"/>
<dbReference type="InterPro" id="IPR043504">
    <property type="entry name" value="Peptidase_S1_PA_chymotrypsin"/>
</dbReference>
<dbReference type="InterPro" id="IPR001254">
    <property type="entry name" value="Trypsin_dom"/>
</dbReference>
<evidence type="ECO:0000313" key="14">
    <source>
        <dbReference type="Proteomes" id="UP000327044"/>
    </source>
</evidence>
<dbReference type="InterPro" id="IPR018114">
    <property type="entry name" value="TRYPSIN_HIS"/>
</dbReference>
<dbReference type="EMBL" id="GEZM01087707">
    <property type="protein sequence ID" value="JAV58521.1"/>
    <property type="molecule type" value="Transcribed_RNA"/>
</dbReference>
<dbReference type="FunFam" id="2.40.10.10:FF:000028">
    <property type="entry name" value="Serine protease easter"/>
    <property type="match status" value="1"/>
</dbReference>
<comment type="similarity">
    <text evidence="7 9">Belongs to the peptidase S1 family. CLIP subfamily.</text>
</comment>
<keyword evidence="6" id="KW-0325">Glycoprotein</keyword>
<dbReference type="FunFam" id="2.40.10.10:FF:000002">
    <property type="entry name" value="Transmembrane protease serine"/>
    <property type="match status" value="1"/>
</dbReference>
<sequence>MLKFYKYATRSSMTALWFYVCVFLPLVFEKCNTAERGSKCITPNQEVASCTPITTCHIIRDAITTRNQSAIEFAQKSQCGHDTEPLVCCGTSAYSAEPYYFSYFTKAPATPPPKKLIPGLSSVSTNTLPDRTICGIERESQRLIGATVAAIDEFPWMVLIRYNNDQGEDVGFKCGATLINNRYVLTAAHCILTSPEPISPVSVRLGEWKISTDTDCVYNIAISTCSDSVVDVKIDQQTPHPYFSSSNGNNDIGLLRLEKDVLYTDFIRPICLPAVDVPPPPIGTLMTVSGWGATEEGNQADIKSKIEIPLISNSDCEKTVSKYTRITPNQVCAGGVEGKDACKGDSGGPLMRTYVDDTSQWYQEGVVSRGRGCGKKGFPGVYTRVARYVNWILNVIAEG</sequence>
<gene>
    <name evidence="13" type="ORF">PPYR_04477</name>
</gene>
<keyword evidence="9" id="KW-0964">Secreted</keyword>
<keyword evidence="5" id="KW-1015">Disulfide bond</keyword>
<dbReference type="SMART" id="SM00680">
    <property type="entry name" value="CLIP"/>
    <property type="match status" value="1"/>
</dbReference>
<dbReference type="InterPro" id="IPR001314">
    <property type="entry name" value="Peptidase_S1A"/>
</dbReference>
<dbReference type="Pfam" id="PF12032">
    <property type="entry name" value="CLIP"/>
    <property type="match status" value="1"/>
</dbReference>
<protein>
    <recommendedName>
        <fullName evidence="9">CLIP domain-containing serine protease</fullName>
        <ecNumber evidence="8">3.4.21.-</ecNumber>
    </recommendedName>
</protein>
<evidence type="ECO:0000256" key="8">
    <source>
        <dbReference type="RuleBase" id="RU363034"/>
    </source>
</evidence>
<evidence type="ECO:0000259" key="11">
    <source>
        <dbReference type="PROSITE" id="PS51888"/>
    </source>
</evidence>
<evidence type="ECO:0000313" key="13">
    <source>
        <dbReference type="EMBL" id="KAB0802291.1"/>
    </source>
</evidence>
<dbReference type="PROSITE" id="PS00135">
    <property type="entry name" value="TRYPSIN_SER"/>
    <property type="match status" value="1"/>
</dbReference>
<keyword evidence="4 8" id="KW-0720">Serine protease</keyword>
<evidence type="ECO:0000256" key="4">
    <source>
        <dbReference type="ARBA" id="ARBA00022825"/>
    </source>
</evidence>
<dbReference type="GO" id="GO:0005576">
    <property type="term" value="C:extracellular region"/>
    <property type="evidence" value="ECO:0007669"/>
    <property type="project" value="UniProtKB-SubCell"/>
</dbReference>
<dbReference type="Pfam" id="PF00089">
    <property type="entry name" value="Trypsin"/>
    <property type="match status" value="1"/>
</dbReference>
<dbReference type="GO" id="GO:0006508">
    <property type="term" value="P:proteolysis"/>
    <property type="evidence" value="ECO:0007669"/>
    <property type="project" value="UniProtKB-KW"/>
</dbReference>
<evidence type="ECO:0000256" key="2">
    <source>
        <dbReference type="ARBA" id="ARBA00022729"/>
    </source>
</evidence>
<dbReference type="AlphaFoldDB" id="A0A1Y1KDT6"/>
<dbReference type="SUPFAM" id="SSF50494">
    <property type="entry name" value="Trypsin-like serine proteases"/>
    <property type="match status" value="1"/>
</dbReference>
<feature type="chain" id="PRO_5034080614" description="CLIP domain-containing serine protease" evidence="9">
    <location>
        <begin position="34"/>
        <end position="399"/>
    </location>
</feature>
<feature type="signal peptide" evidence="9">
    <location>
        <begin position="1"/>
        <end position="33"/>
    </location>
</feature>
<evidence type="ECO:0000256" key="7">
    <source>
        <dbReference type="ARBA" id="ARBA00024195"/>
    </source>
</evidence>
<dbReference type="InterPro" id="IPR038565">
    <property type="entry name" value="CLIP_sf"/>
</dbReference>
<accession>A0A1Y1KDT6</accession>
<dbReference type="PRINTS" id="PR00722">
    <property type="entry name" value="CHYMOTRYPSIN"/>
</dbReference>
<keyword evidence="3 8" id="KW-0378">Hydrolase</keyword>
<feature type="domain" description="Clip" evidence="11">
    <location>
        <begin position="39"/>
        <end position="89"/>
    </location>
</feature>
<dbReference type="Gene3D" id="2.40.10.10">
    <property type="entry name" value="Trypsin-like serine proteases"/>
    <property type="match status" value="2"/>
</dbReference>
<evidence type="ECO:0000256" key="1">
    <source>
        <dbReference type="ARBA" id="ARBA00022670"/>
    </source>
</evidence>
<evidence type="ECO:0000256" key="3">
    <source>
        <dbReference type="ARBA" id="ARBA00022801"/>
    </source>
</evidence>
<keyword evidence="1 8" id="KW-0645">Protease</keyword>
<dbReference type="EC" id="3.4.21.-" evidence="8"/>
<proteinExistence type="inferred from homology"/>
<dbReference type="CDD" id="cd00190">
    <property type="entry name" value="Tryp_SPc"/>
    <property type="match status" value="1"/>
</dbReference>
<dbReference type="PROSITE" id="PS00134">
    <property type="entry name" value="TRYPSIN_HIS"/>
    <property type="match status" value="1"/>
</dbReference>
<dbReference type="Proteomes" id="UP000327044">
    <property type="component" value="Unassembled WGS sequence"/>
</dbReference>
<evidence type="ECO:0000256" key="9">
    <source>
        <dbReference type="RuleBase" id="RU366078"/>
    </source>
</evidence>
<evidence type="ECO:0000259" key="10">
    <source>
        <dbReference type="PROSITE" id="PS50240"/>
    </source>
</evidence>
<dbReference type="InterPro" id="IPR009003">
    <property type="entry name" value="Peptidase_S1_PA"/>
</dbReference>
<evidence type="ECO:0000256" key="6">
    <source>
        <dbReference type="ARBA" id="ARBA00023180"/>
    </source>
</evidence>
<dbReference type="EMBL" id="VVIM01000002">
    <property type="protein sequence ID" value="KAB0802291.1"/>
    <property type="molecule type" value="Genomic_DNA"/>
</dbReference>
<dbReference type="InterPro" id="IPR022700">
    <property type="entry name" value="CLIP"/>
</dbReference>
<dbReference type="GO" id="GO:0004252">
    <property type="term" value="F:serine-type endopeptidase activity"/>
    <property type="evidence" value="ECO:0007669"/>
    <property type="project" value="UniProtKB-UniRule"/>
</dbReference>
<dbReference type="PANTHER" id="PTHR24252">
    <property type="entry name" value="ACROSIN-RELATED"/>
    <property type="match status" value="1"/>
</dbReference>
<feature type="domain" description="Peptidase S1" evidence="10">
    <location>
        <begin position="143"/>
        <end position="397"/>
    </location>
</feature>
<reference evidence="12" key="1">
    <citation type="journal article" date="2016" name="Sci. Rep.">
        <title>Molecular characterization of firefly nuptial gifts: a multi-omics approach sheds light on postcopulatory sexual selection.</title>
        <authorList>
            <person name="Al-Wathiqui N."/>
            <person name="Fallon T.R."/>
            <person name="South A."/>
            <person name="Weng J.K."/>
            <person name="Lewis S.M."/>
        </authorList>
    </citation>
    <scope>NUCLEOTIDE SEQUENCE</scope>
</reference>
<evidence type="ECO:0000256" key="5">
    <source>
        <dbReference type="ARBA" id="ARBA00023157"/>
    </source>
</evidence>
<evidence type="ECO:0000313" key="12">
    <source>
        <dbReference type="EMBL" id="JAV58521.1"/>
    </source>
</evidence>
<dbReference type="PROSITE" id="PS51888">
    <property type="entry name" value="CLIP"/>
    <property type="match status" value="1"/>
</dbReference>
<comment type="subcellular location">
    <subcellularLocation>
        <location evidence="9">Secreted</location>
    </subcellularLocation>
</comment>
<dbReference type="SMART" id="SM00020">
    <property type="entry name" value="Tryp_SPc"/>
    <property type="match status" value="1"/>
</dbReference>
<reference evidence="13" key="3">
    <citation type="submission" date="2019-08" db="EMBL/GenBank/DDBJ databases">
        <authorList>
            <consortium name="Photinus pyralis genome working group"/>
            <person name="Fallon T.R."/>
            <person name="Sander Lower S.E."/>
            <person name="Weng J.-K."/>
        </authorList>
    </citation>
    <scope>NUCLEOTIDE SEQUENCE</scope>
    <source>
        <strain evidence="13">1611_PpyrPB1</strain>
        <tissue evidence="13">Whole body</tissue>
    </source>
</reference>